<dbReference type="EMBL" id="JANBUY010000094">
    <property type="protein sequence ID" value="KAJ2864239.1"/>
    <property type="molecule type" value="Genomic_DNA"/>
</dbReference>
<proteinExistence type="inferred from homology"/>
<reference evidence="3" key="1">
    <citation type="submission" date="2022-07" db="EMBL/GenBank/DDBJ databases">
        <title>Phylogenomic reconstructions and comparative analyses of Kickxellomycotina fungi.</title>
        <authorList>
            <person name="Reynolds N.K."/>
            <person name="Stajich J.E."/>
            <person name="Barry K."/>
            <person name="Grigoriev I.V."/>
            <person name="Crous P."/>
            <person name="Smith M.E."/>
        </authorList>
    </citation>
    <scope>NUCLEOTIDE SEQUENCE</scope>
    <source>
        <strain evidence="3">RSA 476</strain>
    </source>
</reference>
<dbReference type="PANTHER" id="PTHR16517:SF7">
    <property type="entry name" value="PROTEIN KING TUBBY"/>
    <property type="match status" value="1"/>
</dbReference>
<organism evidence="3 4">
    <name type="scientific">Coemansia aciculifera</name>
    <dbReference type="NCBI Taxonomy" id="417176"/>
    <lineage>
        <taxon>Eukaryota</taxon>
        <taxon>Fungi</taxon>
        <taxon>Fungi incertae sedis</taxon>
        <taxon>Zoopagomycota</taxon>
        <taxon>Kickxellomycotina</taxon>
        <taxon>Kickxellomycetes</taxon>
        <taxon>Kickxellales</taxon>
        <taxon>Kickxellaceae</taxon>
        <taxon>Coemansia</taxon>
    </lineage>
</organism>
<evidence type="ECO:0000259" key="2">
    <source>
        <dbReference type="Pfam" id="PF01167"/>
    </source>
</evidence>
<sequence length="285" mass="31013">MSSSSLSVDPLLQQLRLLCTSVPLAACTHCRLVRSPERGANATLDLYEELSATPTVAPAGDDNLGNHVLHVVKRKGSVPWRGSYDMYLSPSLAGSPSVLVGRVVPTTAGGVYTILQRSSDYVQTLLTDESQIQWQEVCAVQYDSHVLGSTGPREMTVVVHAVDDSGLPPLATETKSLIDRYRSGADTDPGIIPLINKPPIFISETASYALDFGPRITTRSVKNFQLIHPHDKDYIIMQFGKSGLDSFALDIRFPMSPIMALGVAITSLDRKVIYNLALPFFSSDH</sequence>
<dbReference type="InterPro" id="IPR000007">
    <property type="entry name" value="Tubby_C"/>
</dbReference>
<dbReference type="AlphaFoldDB" id="A0A9W8II63"/>
<dbReference type="Gene3D" id="3.20.90.10">
    <property type="entry name" value="Tubby Protein, Chain A"/>
    <property type="match status" value="1"/>
</dbReference>
<dbReference type="Proteomes" id="UP001140074">
    <property type="component" value="Unassembled WGS sequence"/>
</dbReference>
<dbReference type="PANTHER" id="PTHR16517">
    <property type="entry name" value="TUBBY-RELATED"/>
    <property type="match status" value="1"/>
</dbReference>
<comment type="caution">
    <text evidence="3">The sequence shown here is derived from an EMBL/GenBank/DDBJ whole genome shotgun (WGS) entry which is preliminary data.</text>
</comment>
<dbReference type="InterPro" id="IPR025659">
    <property type="entry name" value="Tubby-like_C"/>
</dbReference>
<name>A0A9W8II63_9FUNG</name>
<keyword evidence="4" id="KW-1185">Reference proteome</keyword>
<dbReference type="PRINTS" id="PR01573">
    <property type="entry name" value="SUPERTUBBY"/>
</dbReference>
<dbReference type="SUPFAM" id="SSF54518">
    <property type="entry name" value="Tubby C-terminal domain-like"/>
    <property type="match status" value="1"/>
</dbReference>
<gene>
    <name evidence="3" type="primary">TULP2</name>
    <name evidence="3" type="ORF">GGH94_003065</name>
</gene>
<evidence type="ECO:0000256" key="1">
    <source>
        <dbReference type="ARBA" id="ARBA00007129"/>
    </source>
</evidence>
<evidence type="ECO:0000313" key="3">
    <source>
        <dbReference type="EMBL" id="KAJ2864239.1"/>
    </source>
</evidence>
<comment type="similarity">
    <text evidence="1">Belongs to the TUB family.</text>
</comment>
<protein>
    <submittedName>
        <fullName evidence="3">Tubby- protein 2</fullName>
    </submittedName>
</protein>
<dbReference type="Pfam" id="PF01167">
    <property type="entry name" value="Tub"/>
    <property type="match status" value="1"/>
</dbReference>
<accession>A0A9W8II63</accession>
<evidence type="ECO:0000313" key="4">
    <source>
        <dbReference type="Proteomes" id="UP001140074"/>
    </source>
</evidence>
<feature type="domain" description="Tubby C-terminal" evidence="2">
    <location>
        <begin position="21"/>
        <end position="269"/>
    </location>
</feature>